<sequence>MVDSAATICIYSLHTIRHWHLQATETLEGRDSFRVRRVYNGKEAVPHSAPWMGLLRRKRVSCGSFLISRLFNVTQGNEDTSSDIVLTAAHCIYLKQNSTTMLNASSIEIVFGKHKKFLNERNNFRVPNKVPLIQYVLKK</sequence>
<evidence type="ECO:0000259" key="1">
    <source>
        <dbReference type="Pfam" id="PF00089"/>
    </source>
</evidence>
<organism evidence="2 3">
    <name type="scientific">Romanomermis culicivorax</name>
    <name type="common">Nematode worm</name>
    <dbReference type="NCBI Taxonomy" id="13658"/>
    <lineage>
        <taxon>Eukaryota</taxon>
        <taxon>Metazoa</taxon>
        <taxon>Ecdysozoa</taxon>
        <taxon>Nematoda</taxon>
        <taxon>Enoplea</taxon>
        <taxon>Dorylaimia</taxon>
        <taxon>Mermithida</taxon>
        <taxon>Mermithoidea</taxon>
        <taxon>Mermithidae</taxon>
        <taxon>Romanomermis</taxon>
    </lineage>
</organism>
<dbReference type="AlphaFoldDB" id="A0A915JZF0"/>
<dbReference type="InterPro" id="IPR009003">
    <property type="entry name" value="Peptidase_S1_PA"/>
</dbReference>
<dbReference type="PROSITE" id="PS00134">
    <property type="entry name" value="TRYPSIN_HIS"/>
    <property type="match status" value="1"/>
</dbReference>
<feature type="domain" description="Peptidase S1" evidence="1">
    <location>
        <begin position="39"/>
        <end position="118"/>
    </location>
</feature>
<reference evidence="3" key="1">
    <citation type="submission" date="2022-11" db="UniProtKB">
        <authorList>
            <consortium name="WormBaseParasite"/>
        </authorList>
    </citation>
    <scope>IDENTIFICATION</scope>
</reference>
<dbReference type="InterPro" id="IPR001254">
    <property type="entry name" value="Trypsin_dom"/>
</dbReference>
<dbReference type="SUPFAM" id="SSF50494">
    <property type="entry name" value="Trypsin-like serine proteases"/>
    <property type="match status" value="1"/>
</dbReference>
<dbReference type="InterPro" id="IPR018114">
    <property type="entry name" value="TRYPSIN_HIS"/>
</dbReference>
<evidence type="ECO:0000313" key="3">
    <source>
        <dbReference type="WBParaSite" id="nRc.2.0.1.t31032-RA"/>
    </source>
</evidence>
<protein>
    <submittedName>
        <fullName evidence="3">Peptidase S1 domain-containing protein</fullName>
    </submittedName>
</protein>
<dbReference type="Proteomes" id="UP000887565">
    <property type="component" value="Unplaced"/>
</dbReference>
<dbReference type="Gene3D" id="2.40.10.10">
    <property type="entry name" value="Trypsin-like serine proteases"/>
    <property type="match status" value="1"/>
</dbReference>
<dbReference type="GO" id="GO:0004252">
    <property type="term" value="F:serine-type endopeptidase activity"/>
    <property type="evidence" value="ECO:0007669"/>
    <property type="project" value="InterPro"/>
</dbReference>
<proteinExistence type="predicted"/>
<dbReference type="WBParaSite" id="nRc.2.0.1.t31032-RA">
    <property type="protein sequence ID" value="nRc.2.0.1.t31032-RA"/>
    <property type="gene ID" value="nRc.2.0.1.g31032"/>
</dbReference>
<evidence type="ECO:0000313" key="2">
    <source>
        <dbReference type="Proteomes" id="UP000887565"/>
    </source>
</evidence>
<dbReference type="InterPro" id="IPR043504">
    <property type="entry name" value="Peptidase_S1_PA_chymotrypsin"/>
</dbReference>
<keyword evidence="2" id="KW-1185">Reference proteome</keyword>
<dbReference type="GO" id="GO:0006508">
    <property type="term" value="P:proteolysis"/>
    <property type="evidence" value="ECO:0007669"/>
    <property type="project" value="InterPro"/>
</dbReference>
<dbReference type="Pfam" id="PF00089">
    <property type="entry name" value="Trypsin"/>
    <property type="match status" value="1"/>
</dbReference>
<accession>A0A915JZF0</accession>
<name>A0A915JZF0_ROMCU</name>